<dbReference type="InterPro" id="IPR020026">
    <property type="entry name" value="PseC"/>
</dbReference>
<evidence type="ECO:0000256" key="4">
    <source>
        <dbReference type="RuleBase" id="RU004508"/>
    </source>
</evidence>
<dbReference type="Proteomes" id="UP000253226">
    <property type="component" value="Unassembled WGS sequence"/>
</dbReference>
<dbReference type="InterPro" id="IPR015421">
    <property type="entry name" value="PyrdxlP-dep_Trfase_major"/>
</dbReference>
<evidence type="ECO:0000256" key="3">
    <source>
        <dbReference type="PIRSR" id="PIRSR000390-2"/>
    </source>
</evidence>
<organism evidence="5 6">
    <name type="scientific">Thalassospira profundimaris</name>
    <dbReference type="NCBI Taxonomy" id="502049"/>
    <lineage>
        <taxon>Bacteria</taxon>
        <taxon>Pseudomonadati</taxon>
        <taxon>Pseudomonadota</taxon>
        <taxon>Alphaproteobacteria</taxon>
        <taxon>Rhodospirillales</taxon>
        <taxon>Thalassospiraceae</taxon>
        <taxon>Thalassospira</taxon>
    </lineage>
</organism>
<dbReference type="GO" id="GO:0000271">
    <property type="term" value="P:polysaccharide biosynthetic process"/>
    <property type="evidence" value="ECO:0007669"/>
    <property type="project" value="TreeGrafter"/>
</dbReference>
<evidence type="ECO:0000313" key="5">
    <source>
        <dbReference type="EMBL" id="RCK38871.1"/>
    </source>
</evidence>
<dbReference type="InterPro" id="IPR015422">
    <property type="entry name" value="PyrdxlP-dep_Trfase_small"/>
</dbReference>
<name>A0A367WE79_9PROT</name>
<dbReference type="SUPFAM" id="SSF53383">
    <property type="entry name" value="PLP-dependent transferases"/>
    <property type="match status" value="1"/>
</dbReference>
<dbReference type="PIRSF" id="PIRSF000390">
    <property type="entry name" value="PLP_StrS"/>
    <property type="match status" value="1"/>
</dbReference>
<dbReference type="OrthoDB" id="9768668at2"/>
<feature type="active site" description="Proton acceptor" evidence="2">
    <location>
        <position position="205"/>
    </location>
</feature>
<dbReference type="NCBIfam" id="TIGR03588">
    <property type="entry name" value="PseC"/>
    <property type="match status" value="1"/>
</dbReference>
<evidence type="ECO:0000313" key="6">
    <source>
        <dbReference type="Proteomes" id="UP000253226"/>
    </source>
</evidence>
<comment type="similarity">
    <text evidence="1 4">Belongs to the DegT/DnrJ/EryC1 family.</text>
</comment>
<dbReference type="EMBL" id="JPWF01000002">
    <property type="protein sequence ID" value="RCK38871.1"/>
    <property type="molecule type" value="Genomic_DNA"/>
</dbReference>
<dbReference type="RefSeq" id="WP_114100927.1">
    <property type="nucleotide sequence ID" value="NZ_JPWF01000002.1"/>
</dbReference>
<dbReference type="InterPro" id="IPR000653">
    <property type="entry name" value="DegT/StrS_aminotransferase"/>
</dbReference>
<dbReference type="PANTHER" id="PTHR30244">
    <property type="entry name" value="TRANSAMINASE"/>
    <property type="match status" value="1"/>
</dbReference>
<reference evidence="5 6" key="1">
    <citation type="submission" date="2014-07" db="EMBL/GenBank/DDBJ databases">
        <title>Draft genome sequence of Thalassospira profundimaris 35.</title>
        <authorList>
            <person name="Lai Q."/>
            <person name="Shao Z."/>
        </authorList>
    </citation>
    <scope>NUCLEOTIDE SEQUENCE [LARGE SCALE GENOMIC DNA]</scope>
    <source>
        <strain evidence="5 6">35</strain>
    </source>
</reference>
<keyword evidence="3 4" id="KW-0663">Pyridoxal phosphate</keyword>
<dbReference type="CDD" id="cd00616">
    <property type="entry name" value="AHBA_syn"/>
    <property type="match status" value="1"/>
</dbReference>
<dbReference type="Gene3D" id="3.40.640.10">
    <property type="entry name" value="Type I PLP-dependent aspartate aminotransferase-like (Major domain)"/>
    <property type="match status" value="1"/>
</dbReference>
<dbReference type="GO" id="GO:0008483">
    <property type="term" value="F:transaminase activity"/>
    <property type="evidence" value="ECO:0007669"/>
    <property type="project" value="TreeGrafter"/>
</dbReference>
<evidence type="ECO:0008006" key="7">
    <source>
        <dbReference type="Google" id="ProtNLM"/>
    </source>
</evidence>
<comment type="caution">
    <text evidence="5">The sequence shown here is derived from an EMBL/GenBank/DDBJ whole genome shotgun (WGS) entry which is preliminary data.</text>
</comment>
<sequence length="412" mass="46014">MAEKVNSPESENGDRLLPYGRQYIDDDDIDAVVSALRSDYLTTGPLVAKFEHKICEITGATHAAAVSNGTAALHLAYLSLGIGEGDIVIVPSITFLSSAYTAMLVGAEIVFSDVDSKTGLMTANHLRNAISQCDPERIKAVCVVHLNGQCADMAEIWDIAKQYNIRVVEDACHAIGGKYKDRTCWENVGSCKYSDLTVFSFHPVKTIAMGEGGAVVGRCGERLERIRSLRNHGMTRDVGKFTDRSQAFSSTGVANPWYYEQHELGYNYRVPDILCALGISQLSKIDMFVKKRRDLVDCYRRMLGCYGDVLQSTQIFGVQKPAWHLYVCLIDFEKIRISRADVMERLRKKNILTNVHYIPLYRQPVFSGCGDIAEFPGAEAYYAQCLSLPLFFDMEEREVERVVNSLVEVVNL</sequence>
<gene>
    <name evidence="5" type="ORF">TH19_03470</name>
</gene>
<evidence type="ECO:0000256" key="2">
    <source>
        <dbReference type="PIRSR" id="PIRSR000390-1"/>
    </source>
</evidence>
<protein>
    <recommendedName>
        <fullName evidence="7">Pyridoxal-5'-phosphate-dependent protein</fullName>
    </recommendedName>
</protein>
<dbReference type="GO" id="GO:0030170">
    <property type="term" value="F:pyridoxal phosphate binding"/>
    <property type="evidence" value="ECO:0007669"/>
    <property type="project" value="TreeGrafter"/>
</dbReference>
<accession>A0A367WE79</accession>
<dbReference type="Gene3D" id="3.90.1150.10">
    <property type="entry name" value="Aspartate Aminotransferase, domain 1"/>
    <property type="match status" value="1"/>
</dbReference>
<dbReference type="AlphaFoldDB" id="A0A367WE79"/>
<proteinExistence type="inferred from homology"/>
<dbReference type="InterPro" id="IPR015424">
    <property type="entry name" value="PyrdxlP-dep_Trfase"/>
</dbReference>
<dbReference type="Pfam" id="PF01041">
    <property type="entry name" value="DegT_DnrJ_EryC1"/>
    <property type="match status" value="1"/>
</dbReference>
<dbReference type="PANTHER" id="PTHR30244:SF34">
    <property type="entry name" value="DTDP-4-AMINO-4,6-DIDEOXYGALACTOSE TRANSAMINASE"/>
    <property type="match status" value="1"/>
</dbReference>
<feature type="modified residue" description="N6-(pyridoxal phosphate)lysine" evidence="3">
    <location>
        <position position="205"/>
    </location>
</feature>
<evidence type="ECO:0000256" key="1">
    <source>
        <dbReference type="ARBA" id="ARBA00037999"/>
    </source>
</evidence>